<keyword evidence="9" id="KW-1185">Reference proteome</keyword>
<proteinExistence type="inferred from homology"/>
<evidence type="ECO:0000313" key="8">
    <source>
        <dbReference type="EMBL" id="KAH9420652.1"/>
    </source>
</evidence>
<comment type="similarity">
    <text evidence="2">Belongs to the CDI family.</text>
</comment>
<dbReference type="EMBL" id="NJHN03000047">
    <property type="protein sequence ID" value="KAH9420652.1"/>
    <property type="molecule type" value="Genomic_DNA"/>
</dbReference>
<dbReference type="PANTHER" id="PTHR10265">
    <property type="entry name" value="CYCLIN-DEPENDENT KINASE INHIBITOR 1"/>
    <property type="match status" value="1"/>
</dbReference>
<dbReference type="PANTHER" id="PTHR10265:SF45">
    <property type="entry name" value="DACAPO"/>
    <property type="match status" value="1"/>
</dbReference>
<comment type="caution">
    <text evidence="8">The sequence shown here is derived from an EMBL/GenBank/DDBJ whole genome shotgun (WGS) entry which is preliminary data.</text>
</comment>
<comment type="subcellular location">
    <subcellularLocation>
        <location evidence="1">Nucleus</location>
    </subcellularLocation>
</comment>
<evidence type="ECO:0000259" key="7">
    <source>
        <dbReference type="Pfam" id="PF02234"/>
    </source>
</evidence>
<dbReference type="Pfam" id="PF02234">
    <property type="entry name" value="CDI"/>
    <property type="match status" value="1"/>
</dbReference>
<gene>
    <name evidence="8" type="ORF">DERP_001081</name>
</gene>
<organism evidence="8 9">
    <name type="scientific">Dermatophagoides pteronyssinus</name>
    <name type="common">European house dust mite</name>
    <dbReference type="NCBI Taxonomy" id="6956"/>
    <lineage>
        <taxon>Eukaryota</taxon>
        <taxon>Metazoa</taxon>
        <taxon>Ecdysozoa</taxon>
        <taxon>Arthropoda</taxon>
        <taxon>Chelicerata</taxon>
        <taxon>Arachnida</taxon>
        <taxon>Acari</taxon>
        <taxon>Acariformes</taxon>
        <taxon>Sarcoptiformes</taxon>
        <taxon>Astigmata</taxon>
        <taxon>Psoroptidia</taxon>
        <taxon>Analgoidea</taxon>
        <taxon>Pyroglyphidae</taxon>
        <taxon>Dermatophagoidinae</taxon>
        <taxon>Dermatophagoides</taxon>
    </lineage>
</organism>
<feature type="compositionally biased region" description="Basic and acidic residues" evidence="6">
    <location>
        <begin position="190"/>
        <end position="199"/>
    </location>
</feature>
<evidence type="ECO:0000256" key="1">
    <source>
        <dbReference type="ARBA" id="ARBA00004123"/>
    </source>
</evidence>
<keyword evidence="3" id="KW-0649">Protein kinase inhibitor</keyword>
<feature type="region of interest" description="Disordered" evidence="6">
    <location>
        <begin position="172"/>
        <end position="230"/>
    </location>
</feature>
<dbReference type="InterPro" id="IPR003175">
    <property type="entry name" value="CDI_dom"/>
</dbReference>
<protein>
    <recommendedName>
        <fullName evidence="7">Cyclin-dependent kinase inhibitor domain-containing protein</fullName>
    </recommendedName>
</protein>
<sequence>MPTAATTSAADIAGTSHQIRTTFTETTAASSSHHIETRQLQSVRRRLFQTAASSTTETSSTDWLAEQIEQIQRQQRERYNFDFERGSPLPDSPGHRFRWEPVIQQQPIESSIQSTSKTKSSGGLTIPTTSMTKQTSLMGMLPVRCKARSLSTITTTTSSSSKAATAKSIDIGEYESKQKRPISTVESSEEESKHSEYSKMLKIKHPRLEQTSSKDDDDDPKSKINIFPIL</sequence>
<evidence type="ECO:0000256" key="2">
    <source>
        <dbReference type="ARBA" id="ARBA00006726"/>
    </source>
</evidence>
<dbReference type="Gene3D" id="4.10.365.10">
    <property type="entry name" value="p27"/>
    <property type="match status" value="1"/>
</dbReference>
<feature type="compositionally biased region" description="Polar residues" evidence="6">
    <location>
        <begin position="122"/>
        <end position="133"/>
    </location>
</feature>
<reference evidence="8 9" key="2">
    <citation type="journal article" date="2022" name="Mol. Biol. Evol.">
        <title>Comparative Genomics Reveals Insights into the Divergent Evolution of Astigmatic Mites and Household Pest Adaptations.</title>
        <authorList>
            <person name="Xiong Q."/>
            <person name="Wan A.T."/>
            <person name="Liu X."/>
            <person name="Fung C.S."/>
            <person name="Xiao X."/>
            <person name="Malainual N."/>
            <person name="Hou J."/>
            <person name="Wang L."/>
            <person name="Wang M."/>
            <person name="Yang K.Y."/>
            <person name="Cui Y."/>
            <person name="Leung E.L."/>
            <person name="Nong W."/>
            <person name="Shin S.K."/>
            <person name="Au S.W."/>
            <person name="Jeong K.Y."/>
            <person name="Chew F.T."/>
            <person name="Hui J.H."/>
            <person name="Leung T.F."/>
            <person name="Tungtrongchitr A."/>
            <person name="Zhong N."/>
            <person name="Liu Z."/>
            <person name="Tsui S.K."/>
        </authorList>
    </citation>
    <scope>NUCLEOTIDE SEQUENCE [LARGE SCALE GENOMIC DNA]</scope>
    <source>
        <strain evidence="8">Derp</strain>
    </source>
</reference>
<dbReference type="Proteomes" id="UP000887458">
    <property type="component" value="Unassembled WGS sequence"/>
</dbReference>
<evidence type="ECO:0000256" key="5">
    <source>
        <dbReference type="ARBA" id="ARBA00023306"/>
    </source>
</evidence>
<feature type="domain" description="Cyclin-dependent kinase inhibitor" evidence="7">
    <location>
        <begin position="61"/>
        <end position="102"/>
    </location>
</feature>
<evidence type="ECO:0000256" key="3">
    <source>
        <dbReference type="ARBA" id="ARBA00023013"/>
    </source>
</evidence>
<reference evidence="8 9" key="1">
    <citation type="journal article" date="2018" name="J. Allergy Clin. Immunol.">
        <title>High-quality assembly of Dermatophagoides pteronyssinus genome and transcriptome reveals a wide range of novel allergens.</title>
        <authorList>
            <person name="Liu X.Y."/>
            <person name="Yang K.Y."/>
            <person name="Wang M.Q."/>
            <person name="Kwok J.S."/>
            <person name="Zeng X."/>
            <person name="Yang Z."/>
            <person name="Xiao X.J."/>
            <person name="Lau C.P."/>
            <person name="Li Y."/>
            <person name="Huang Z.M."/>
            <person name="Ba J.G."/>
            <person name="Yim A.K."/>
            <person name="Ouyang C.Y."/>
            <person name="Ngai S.M."/>
            <person name="Chan T.F."/>
            <person name="Leung E.L."/>
            <person name="Liu L."/>
            <person name="Liu Z.G."/>
            <person name="Tsui S.K."/>
        </authorList>
    </citation>
    <scope>NUCLEOTIDE SEQUENCE [LARGE SCALE GENOMIC DNA]</scope>
    <source>
        <strain evidence="8">Derp</strain>
    </source>
</reference>
<accession>A0ABQ8JDF6</accession>
<evidence type="ECO:0000313" key="9">
    <source>
        <dbReference type="Proteomes" id="UP000887458"/>
    </source>
</evidence>
<evidence type="ECO:0000256" key="4">
    <source>
        <dbReference type="ARBA" id="ARBA00023242"/>
    </source>
</evidence>
<feature type="compositionally biased region" description="Low complexity" evidence="6">
    <location>
        <begin position="108"/>
        <end position="121"/>
    </location>
</feature>
<keyword evidence="4" id="KW-0539">Nucleus</keyword>
<feature type="region of interest" description="Disordered" evidence="6">
    <location>
        <begin position="108"/>
        <end position="133"/>
    </location>
</feature>
<keyword evidence="5" id="KW-0131">Cell cycle</keyword>
<name>A0ABQ8JDF6_DERPT</name>
<evidence type="ECO:0000256" key="6">
    <source>
        <dbReference type="SAM" id="MobiDB-lite"/>
    </source>
</evidence>
<dbReference type="InterPro" id="IPR044898">
    <property type="entry name" value="CDI_dom_sf"/>
</dbReference>